<feature type="DNA-binding region" description="OmpR/PhoB-type" evidence="5">
    <location>
        <begin position="129"/>
        <end position="230"/>
    </location>
</feature>
<dbReference type="PROSITE" id="PS51755">
    <property type="entry name" value="OMPR_PHOB"/>
    <property type="match status" value="1"/>
</dbReference>
<dbReference type="PANTHER" id="PTHR48111">
    <property type="entry name" value="REGULATOR OF RPOS"/>
    <property type="match status" value="1"/>
</dbReference>
<feature type="domain" description="OmpR/PhoB-type" evidence="7">
    <location>
        <begin position="129"/>
        <end position="230"/>
    </location>
</feature>
<feature type="domain" description="Response regulatory" evidence="6">
    <location>
        <begin position="5"/>
        <end position="118"/>
    </location>
</feature>
<protein>
    <submittedName>
        <fullName evidence="8">Response regulator transcription factor</fullName>
    </submittedName>
</protein>
<dbReference type="Proteomes" id="UP001524478">
    <property type="component" value="Unassembled WGS sequence"/>
</dbReference>
<dbReference type="SMART" id="SM00448">
    <property type="entry name" value="REC"/>
    <property type="match status" value="1"/>
</dbReference>
<evidence type="ECO:0000313" key="8">
    <source>
        <dbReference type="EMBL" id="MCQ4923494.1"/>
    </source>
</evidence>
<evidence type="ECO:0000259" key="6">
    <source>
        <dbReference type="PROSITE" id="PS50110"/>
    </source>
</evidence>
<dbReference type="EMBL" id="JANGAC010000007">
    <property type="protein sequence ID" value="MCQ4923494.1"/>
    <property type="molecule type" value="Genomic_DNA"/>
</dbReference>
<dbReference type="RefSeq" id="WP_216561895.1">
    <property type="nucleotide sequence ID" value="NZ_JAHLOH010000049.1"/>
</dbReference>
<organism evidence="8 9">
    <name type="scientific">Tissierella carlieri</name>
    <dbReference type="NCBI Taxonomy" id="689904"/>
    <lineage>
        <taxon>Bacteria</taxon>
        <taxon>Bacillati</taxon>
        <taxon>Bacillota</taxon>
        <taxon>Tissierellia</taxon>
        <taxon>Tissierellales</taxon>
        <taxon>Tissierellaceae</taxon>
        <taxon>Tissierella</taxon>
    </lineage>
</organism>
<dbReference type="PANTHER" id="PTHR48111:SF73">
    <property type="entry name" value="ALKALINE PHOSPHATASE SYNTHESIS TRANSCRIPTIONAL REGULATORY PROTEIN PHOP"/>
    <property type="match status" value="1"/>
</dbReference>
<keyword evidence="2 5" id="KW-0238">DNA-binding</keyword>
<dbReference type="InterPro" id="IPR001789">
    <property type="entry name" value="Sig_transdc_resp-reg_receiver"/>
</dbReference>
<proteinExistence type="predicted"/>
<dbReference type="Pfam" id="PF00072">
    <property type="entry name" value="Response_reg"/>
    <property type="match status" value="1"/>
</dbReference>
<reference evidence="8 9" key="1">
    <citation type="submission" date="2022-06" db="EMBL/GenBank/DDBJ databases">
        <title>Isolation of gut microbiota from human fecal samples.</title>
        <authorList>
            <person name="Pamer E.G."/>
            <person name="Barat B."/>
            <person name="Waligurski E."/>
            <person name="Medina S."/>
            <person name="Paddock L."/>
            <person name="Mostad J."/>
        </authorList>
    </citation>
    <scope>NUCLEOTIDE SEQUENCE [LARGE SCALE GENOMIC DNA]</scope>
    <source>
        <strain evidence="8 9">DFI.7.95</strain>
    </source>
</reference>
<keyword evidence="3" id="KW-0804">Transcription</keyword>
<accession>A0ABT1SAK3</accession>
<gene>
    <name evidence="8" type="ORF">NE686_10380</name>
</gene>
<keyword evidence="4" id="KW-0597">Phosphoprotein</keyword>
<feature type="modified residue" description="4-aspartylphosphate" evidence="4">
    <location>
        <position position="54"/>
    </location>
</feature>
<evidence type="ECO:0000256" key="1">
    <source>
        <dbReference type="ARBA" id="ARBA00023015"/>
    </source>
</evidence>
<sequence>MNYTNILLVEDEKNISDVIKAYLIKEEFNVFLANDGEIALNSFNNNDIHLIILDLMIPKIPGEEVCKKIRSVSNVPIIMLTAKTHEDDRIEGLSIGADDYVLKPFSPRELIGRVKALLRRSYPNSRPSAEKLSFNNGDLEIEVDKMIVRKNNETISLTTNEFKILLALVSNPNHVLSRDQLIEFSLGHEYEGFDRTIDTHIKNIRQKIETNPKSPEYIHTIYGAGYKFGIGKQ</sequence>
<name>A0ABT1SAK3_9FIRM</name>
<evidence type="ECO:0000313" key="9">
    <source>
        <dbReference type="Proteomes" id="UP001524478"/>
    </source>
</evidence>
<dbReference type="InterPro" id="IPR039420">
    <property type="entry name" value="WalR-like"/>
</dbReference>
<evidence type="ECO:0000256" key="2">
    <source>
        <dbReference type="ARBA" id="ARBA00023125"/>
    </source>
</evidence>
<keyword evidence="9" id="KW-1185">Reference proteome</keyword>
<dbReference type="PROSITE" id="PS50110">
    <property type="entry name" value="RESPONSE_REGULATORY"/>
    <property type="match status" value="1"/>
</dbReference>
<comment type="caution">
    <text evidence="8">The sequence shown here is derived from an EMBL/GenBank/DDBJ whole genome shotgun (WGS) entry which is preliminary data.</text>
</comment>
<keyword evidence="1" id="KW-0805">Transcription regulation</keyword>
<dbReference type="Pfam" id="PF00486">
    <property type="entry name" value="Trans_reg_C"/>
    <property type="match status" value="1"/>
</dbReference>
<evidence type="ECO:0000256" key="5">
    <source>
        <dbReference type="PROSITE-ProRule" id="PRU01091"/>
    </source>
</evidence>
<evidence type="ECO:0000259" key="7">
    <source>
        <dbReference type="PROSITE" id="PS51755"/>
    </source>
</evidence>
<evidence type="ECO:0000256" key="3">
    <source>
        <dbReference type="ARBA" id="ARBA00023163"/>
    </source>
</evidence>
<dbReference type="SMART" id="SM00862">
    <property type="entry name" value="Trans_reg_C"/>
    <property type="match status" value="1"/>
</dbReference>
<evidence type="ECO:0000256" key="4">
    <source>
        <dbReference type="PROSITE-ProRule" id="PRU00169"/>
    </source>
</evidence>
<dbReference type="CDD" id="cd00383">
    <property type="entry name" value="trans_reg_C"/>
    <property type="match status" value="1"/>
</dbReference>
<dbReference type="InterPro" id="IPR001867">
    <property type="entry name" value="OmpR/PhoB-type_DNA-bd"/>
</dbReference>